<feature type="transmembrane region" description="Helical" evidence="12">
    <location>
        <begin position="28"/>
        <end position="47"/>
    </location>
</feature>
<evidence type="ECO:0000313" key="14">
    <source>
        <dbReference type="Proteomes" id="UP001324993"/>
    </source>
</evidence>
<keyword evidence="7" id="KW-0408">Iron</keyword>
<evidence type="ECO:0000256" key="6">
    <source>
        <dbReference type="ARBA" id="ARBA00023002"/>
    </source>
</evidence>
<feature type="transmembrane region" description="Helical" evidence="12">
    <location>
        <begin position="307"/>
        <end position="330"/>
    </location>
</feature>
<feature type="transmembrane region" description="Helical" evidence="12">
    <location>
        <begin position="153"/>
        <end position="174"/>
    </location>
</feature>
<organism evidence="13 14">
    <name type="scientific">Coraliomargarita algicola</name>
    <dbReference type="NCBI Taxonomy" id="3092156"/>
    <lineage>
        <taxon>Bacteria</taxon>
        <taxon>Pseudomonadati</taxon>
        <taxon>Verrucomicrobiota</taxon>
        <taxon>Opitutia</taxon>
        <taxon>Puniceicoccales</taxon>
        <taxon>Coraliomargaritaceae</taxon>
        <taxon>Coraliomargarita</taxon>
    </lineage>
</organism>
<evidence type="ECO:0000313" key="13">
    <source>
        <dbReference type="EMBL" id="WPJ96671.1"/>
    </source>
</evidence>
<dbReference type="Pfam" id="PF02628">
    <property type="entry name" value="COX15-CtaA"/>
    <property type="match status" value="1"/>
</dbReference>
<evidence type="ECO:0000256" key="1">
    <source>
        <dbReference type="ARBA" id="ARBA00004141"/>
    </source>
</evidence>
<keyword evidence="9 12" id="KW-0472">Membrane</keyword>
<keyword evidence="8" id="KW-0350">Heme biosynthesis</keyword>
<evidence type="ECO:0000256" key="4">
    <source>
        <dbReference type="ARBA" id="ARBA00022723"/>
    </source>
</evidence>
<reference evidence="13 14" key="1">
    <citation type="submission" date="2023-11" db="EMBL/GenBank/DDBJ databases">
        <title>Coraliomargarita sp. nov., isolated from marine algae.</title>
        <authorList>
            <person name="Lee J.K."/>
            <person name="Baek J.H."/>
            <person name="Kim J.M."/>
            <person name="Choi D.G."/>
            <person name="Jeon C.O."/>
        </authorList>
    </citation>
    <scope>NUCLEOTIDE SEQUENCE [LARGE SCALE GENOMIC DNA]</scope>
    <source>
        <strain evidence="13 14">J2-16</strain>
    </source>
</reference>
<feature type="transmembrane region" description="Helical" evidence="12">
    <location>
        <begin position="88"/>
        <end position="106"/>
    </location>
</feature>
<keyword evidence="4" id="KW-0479">Metal-binding</keyword>
<feature type="transmembrane region" description="Helical" evidence="12">
    <location>
        <begin position="112"/>
        <end position="132"/>
    </location>
</feature>
<keyword evidence="3 12" id="KW-0812">Transmembrane</keyword>
<protein>
    <submittedName>
        <fullName evidence="13">COX15/CtaA family protein</fullName>
    </submittedName>
</protein>
<feature type="transmembrane region" description="Helical" evidence="12">
    <location>
        <begin position="277"/>
        <end position="301"/>
    </location>
</feature>
<comment type="subcellular location">
    <subcellularLocation>
        <location evidence="1">Membrane</location>
        <topology evidence="1">Multi-pass membrane protein</topology>
    </subcellularLocation>
</comment>
<evidence type="ECO:0000256" key="8">
    <source>
        <dbReference type="ARBA" id="ARBA00023133"/>
    </source>
</evidence>
<keyword evidence="2" id="KW-1003">Cell membrane</keyword>
<evidence type="ECO:0000256" key="3">
    <source>
        <dbReference type="ARBA" id="ARBA00022692"/>
    </source>
</evidence>
<gene>
    <name evidence="13" type="ORF">SH580_03005</name>
</gene>
<proteinExistence type="predicted"/>
<dbReference type="PANTHER" id="PTHR35457:SF1">
    <property type="entry name" value="HEME A SYNTHASE"/>
    <property type="match status" value="1"/>
</dbReference>
<evidence type="ECO:0000256" key="10">
    <source>
        <dbReference type="ARBA" id="ARBA00023157"/>
    </source>
</evidence>
<sequence length="343" mass="37323">MKYPKQATCSPHFMPALTQQRTDGYKPFLFLFCLFALAWITLLLFAGGMTTSIQAGMAFLDWPLSNGSINPDGWLSESDKMAEHSHRLLGMKIGLLSLGLLLWTYLRESRKWVRTLARILVWVVILQGVLGGSRVRFDQLNIMSDHNMLAQSFAVMHACGAMVVLGLLVALTLANTRRWIEGRAGLDVVLPTGVKRWGIAATITLFLQILVGAIMRHAGAGLAIATFPLASSNSLIPAYWNFGVSIHFAHRVGAVIVTAVLLIFLGKVWGSPAAKRALGYGALVLALILGLQIFLGALTIWTVKNPYAATLHQLVGAFLLASTWGLTFLAHHSGRATNSPHSN</sequence>
<evidence type="ECO:0000256" key="12">
    <source>
        <dbReference type="SAM" id="Phobius"/>
    </source>
</evidence>
<evidence type="ECO:0000256" key="2">
    <source>
        <dbReference type="ARBA" id="ARBA00022475"/>
    </source>
</evidence>
<keyword evidence="5 12" id="KW-1133">Transmembrane helix</keyword>
<comment type="pathway">
    <text evidence="11">Porphyrin-containing compound metabolism.</text>
</comment>
<accession>A0ABZ0RKE0</accession>
<dbReference type="EMBL" id="CP138858">
    <property type="protein sequence ID" value="WPJ96671.1"/>
    <property type="molecule type" value="Genomic_DNA"/>
</dbReference>
<dbReference type="InterPro" id="IPR050450">
    <property type="entry name" value="COX15/CtaA_HemeA_synthase"/>
</dbReference>
<dbReference type="RefSeq" id="WP_319833528.1">
    <property type="nucleotide sequence ID" value="NZ_CP138858.1"/>
</dbReference>
<evidence type="ECO:0000256" key="5">
    <source>
        <dbReference type="ARBA" id="ARBA00022989"/>
    </source>
</evidence>
<feature type="transmembrane region" description="Helical" evidence="12">
    <location>
        <begin position="248"/>
        <end position="265"/>
    </location>
</feature>
<keyword evidence="6" id="KW-0560">Oxidoreductase</keyword>
<evidence type="ECO:0000256" key="9">
    <source>
        <dbReference type="ARBA" id="ARBA00023136"/>
    </source>
</evidence>
<evidence type="ECO:0000256" key="7">
    <source>
        <dbReference type="ARBA" id="ARBA00023004"/>
    </source>
</evidence>
<dbReference type="PANTHER" id="PTHR35457">
    <property type="entry name" value="HEME A SYNTHASE"/>
    <property type="match status" value="1"/>
</dbReference>
<keyword evidence="14" id="KW-1185">Reference proteome</keyword>
<dbReference type="Proteomes" id="UP001324993">
    <property type="component" value="Chromosome"/>
</dbReference>
<name>A0ABZ0RKE0_9BACT</name>
<dbReference type="InterPro" id="IPR003780">
    <property type="entry name" value="COX15/CtaA_fam"/>
</dbReference>
<keyword evidence="10" id="KW-1015">Disulfide bond</keyword>
<evidence type="ECO:0000256" key="11">
    <source>
        <dbReference type="ARBA" id="ARBA00023444"/>
    </source>
</evidence>